<dbReference type="PANTHER" id="PTHR35757">
    <property type="entry name" value="THERMOSOME SUBUNIT GAMMA"/>
    <property type="match status" value="1"/>
</dbReference>
<sequence length="455" mass="50436">MLSTAAPSTSLAAFPSRARRRRRALPPSVAAAAYGAGPAEGGAERFATSTSITDYLRYRRPGTGGAGGGGGAGGELQTAVVRFEKRFPWSLLNPFLHVSLLTLLCVPVPKWLCSVDLVSTVHIADKEYFDRLQQALEGYDCVLYEMVTSRDNLNNPKGPMAAKKMKASRRGFSILGFIQKQMARILSLDYQLDCLDYGNEKWLHADLDYETFKKLQSERGESILTFAVDMTLKSTKALIQPTSMPDGLDFWRSKLLWASRVLPMPLIGLFVITGLCLPVDNQEGYPELEALSKLDFGAALKIFLAKQLTSDFTAVTSPVDEKSVIIGERNRVATEKIKEAINRGYKRIAVLYGGGHMPDLGRRLREELNMVPADVQWVTAWSIRSRELDNKSIPLLKTLAEVSGWPLNRYETLALLIFSSVLAVDLWFWELLVGTAVDWASLAGSWIDHLNGPFN</sequence>
<dbReference type="AlphaFoldDB" id="A0A5J9T4C3"/>
<accession>A0A5J9T4C3</accession>
<dbReference type="EMBL" id="RWGY01000051">
    <property type="protein sequence ID" value="TVU06269.1"/>
    <property type="molecule type" value="Genomic_DNA"/>
</dbReference>
<dbReference type="PANTHER" id="PTHR35757:SF1">
    <property type="entry name" value="THERMOSOME SUBUNIT GAMMA"/>
    <property type="match status" value="1"/>
</dbReference>
<evidence type="ECO:0000313" key="1">
    <source>
        <dbReference type="EMBL" id="TVU06269.1"/>
    </source>
</evidence>
<dbReference type="Proteomes" id="UP000324897">
    <property type="component" value="Unassembled WGS sequence"/>
</dbReference>
<dbReference type="OrthoDB" id="45571at2759"/>
<gene>
    <name evidence="1" type="ORF">EJB05_49472</name>
</gene>
<comment type="caution">
    <text evidence="1">The sequence shown here is derived from an EMBL/GenBank/DDBJ whole genome shotgun (WGS) entry which is preliminary data.</text>
</comment>
<keyword evidence="2" id="KW-1185">Reference proteome</keyword>
<name>A0A5J9T4C3_9POAL</name>
<organism evidence="1 2">
    <name type="scientific">Eragrostis curvula</name>
    <name type="common">weeping love grass</name>
    <dbReference type="NCBI Taxonomy" id="38414"/>
    <lineage>
        <taxon>Eukaryota</taxon>
        <taxon>Viridiplantae</taxon>
        <taxon>Streptophyta</taxon>
        <taxon>Embryophyta</taxon>
        <taxon>Tracheophyta</taxon>
        <taxon>Spermatophyta</taxon>
        <taxon>Magnoliopsida</taxon>
        <taxon>Liliopsida</taxon>
        <taxon>Poales</taxon>
        <taxon>Poaceae</taxon>
        <taxon>PACMAD clade</taxon>
        <taxon>Chloridoideae</taxon>
        <taxon>Eragrostideae</taxon>
        <taxon>Eragrostidinae</taxon>
        <taxon>Eragrostis</taxon>
    </lineage>
</organism>
<protein>
    <submittedName>
        <fullName evidence="1">Uncharacterized protein</fullName>
    </submittedName>
</protein>
<proteinExistence type="predicted"/>
<feature type="non-terminal residue" evidence="1">
    <location>
        <position position="1"/>
    </location>
</feature>
<dbReference type="Gramene" id="TVU06269">
    <property type="protein sequence ID" value="TVU06269"/>
    <property type="gene ID" value="EJB05_49472"/>
</dbReference>
<evidence type="ECO:0000313" key="2">
    <source>
        <dbReference type="Proteomes" id="UP000324897"/>
    </source>
</evidence>
<reference evidence="1 2" key="1">
    <citation type="journal article" date="2019" name="Sci. Rep.">
        <title>A high-quality genome of Eragrostis curvula grass provides insights into Poaceae evolution and supports new strategies to enhance forage quality.</title>
        <authorList>
            <person name="Carballo J."/>
            <person name="Santos B.A.C.M."/>
            <person name="Zappacosta D."/>
            <person name="Garbus I."/>
            <person name="Selva J.P."/>
            <person name="Gallo C.A."/>
            <person name="Diaz A."/>
            <person name="Albertini E."/>
            <person name="Caccamo M."/>
            <person name="Echenique V."/>
        </authorList>
    </citation>
    <scope>NUCLEOTIDE SEQUENCE [LARGE SCALE GENOMIC DNA]</scope>
    <source>
        <strain evidence="2">cv. Victoria</strain>
        <tissue evidence="1">Leaf</tissue>
    </source>
</reference>